<dbReference type="EMBL" id="CP100358">
    <property type="protein sequence ID" value="UTF55967.1"/>
    <property type="molecule type" value="Genomic_DNA"/>
</dbReference>
<sequence>MNGYDLADAISGHDAAELVDFTRDGYRRIIALAHTSRAKYRLIDLAEQAGFDVTVAGELDEETRAYRLTLMVPQKVREGGNRL</sequence>
<evidence type="ECO:0000313" key="1">
    <source>
        <dbReference type="EMBL" id="UTF55967.1"/>
    </source>
</evidence>
<protein>
    <submittedName>
        <fullName evidence="1">Uncharacterized protein</fullName>
    </submittedName>
</protein>
<dbReference type="GeneID" id="73292574"/>
<accession>A0A9E7NCX3</accession>
<dbReference type="RefSeq" id="WP_254161521.1">
    <property type="nucleotide sequence ID" value="NZ_CP100358.1"/>
</dbReference>
<geneLocation type="plasmid" evidence="1 2">
    <name>unnamed3</name>
</geneLocation>
<keyword evidence="2" id="KW-1185">Reference proteome</keyword>
<keyword evidence="1" id="KW-0614">Plasmid</keyword>
<organism evidence="1 2">
    <name type="scientific">Natronosalvus rutilus</name>
    <dbReference type="NCBI Taxonomy" id="2953753"/>
    <lineage>
        <taxon>Archaea</taxon>
        <taxon>Methanobacteriati</taxon>
        <taxon>Methanobacteriota</taxon>
        <taxon>Stenosarchaea group</taxon>
        <taxon>Halobacteria</taxon>
        <taxon>Halobacteriales</taxon>
        <taxon>Natrialbaceae</taxon>
        <taxon>Natronosalvus</taxon>
    </lineage>
</organism>
<dbReference type="AlphaFoldDB" id="A0A9E7NCX3"/>
<proteinExistence type="predicted"/>
<evidence type="ECO:0000313" key="2">
    <source>
        <dbReference type="Proteomes" id="UP001056855"/>
    </source>
</evidence>
<dbReference type="KEGG" id="sawl:NGM29_20970"/>
<name>A0A9E7NCX3_9EURY</name>
<dbReference type="Proteomes" id="UP001056855">
    <property type="component" value="Plasmid unnamed3"/>
</dbReference>
<reference evidence="1" key="1">
    <citation type="submission" date="2022-06" db="EMBL/GenBank/DDBJ databases">
        <title>Diverse halophilic archaea isolated from saline environments.</title>
        <authorList>
            <person name="Cui H.-L."/>
        </authorList>
    </citation>
    <scope>NUCLEOTIDE SEQUENCE</scope>
    <source>
        <strain evidence="1">WLHS1</strain>
        <plasmid evidence="1">unnamed3</plasmid>
    </source>
</reference>
<gene>
    <name evidence="1" type="ORF">NGM29_20970</name>
</gene>